<name>A0A3S8RQS5_9BACL</name>
<keyword evidence="2" id="KW-1185">Reference proteome</keyword>
<dbReference type="AlphaFoldDB" id="A0A3S8RQS5"/>
<dbReference type="Proteomes" id="UP000273145">
    <property type="component" value="Chromosome"/>
</dbReference>
<proteinExistence type="predicted"/>
<dbReference type="RefSeq" id="WP_125081286.1">
    <property type="nucleotide sequence ID" value="NZ_CP034248.1"/>
</dbReference>
<reference evidence="1 2" key="1">
    <citation type="submission" date="2018-11" db="EMBL/GenBank/DDBJ databases">
        <title>Genome sequencing of Paenibacillus lentus DSM25539(T).</title>
        <authorList>
            <person name="Kook J.-K."/>
            <person name="Park S.-N."/>
            <person name="Lim Y.K."/>
        </authorList>
    </citation>
    <scope>NUCLEOTIDE SEQUENCE [LARGE SCALE GENOMIC DNA]</scope>
    <source>
        <strain evidence="1 2">DSM 25539</strain>
    </source>
</reference>
<evidence type="ECO:0000313" key="1">
    <source>
        <dbReference type="EMBL" id="AZK45163.1"/>
    </source>
</evidence>
<sequence>MSQDTVLEAYTDPGDVFRYQQWDGSWQNSSSINLGLSWSYSLPGTGLSFSPTYTNTTQYTSKTLKNFDNSGTNKVRQTKVQLSKNNILKTPSHTFDVNFSVGHYSTNAQKKLNLKWTYYVWNAQSIYSSAVGQKTSNMYFSYGSSN</sequence>
<evidence type="ECO:0000313" key="2">
    <source>
        <dbReference type="Proteomes" id="UP000273145"/>
    </source>
</evidence>
<accession>A0A3S8RQS5</accession>
<dbReference type="KEGG" id="plen:EIM92_02250"/>
<dbReference type="OrthoDB" id="2613492at2"/>
<gene>
    <name evidence="1" type="ORF">EIM92_02250</name>
</gene>
<organism evidence="1 2">
    <name type="scientific">Paenibacillus lentus</name>
    <dbReference type="NCBI Taxonomy" id="1338368"/>
    <lineage>
        <taxon>Bacteria</taxon>
        <taxon>Bacillati</taxon>
        <taxon>Bacillota</taxon>
        <taxon>Bacilli</taxon>
        <taxon>Bacillales</taxon>
        <taxon>Paenibacillaceae</taxon>
        <taxon>Paenibacillus</taxon>
    </lineage>
</organism>
<dbReference type="EMBL" id="CP034248">
    <property type="protein sequence ID" value="AZK45163.1"/>
    <property type="molecule type" value="Genomic_DNA"/>
</dbReference>
<protein>
    <submittedName>
        <fullName evidence="1">Uncharacterized protein</fullName>
    </submittedName>
</protein>